<sequence>MTTLTHDPAHTAPAGRPQHAPGSRLAGPRLGGTAWLVWRQHRAAFWTLIALTLLCVAVMVLLRGQVVDHLDAHPQKSGGLPPDFEKYTVRLFSFGGYLGYVPLLTGVLLGAPLIAGDLESGTAKLVTSQSVSRLRWLTTKLALPAALITLSTAVLAAVFNWWWSPVKARSDTLEWTSGAFFDVTGVMPVAYALMTFAVGVAAGMLLRRTLVSMVVTLGIVVAIGVVWDRFRLDLGNLVSVSTDKGVGPGAARPKLPAGAVQQGEGTYFLTSSGARLDWTTCLDKIDNDRAHTACLEAKHVIGWSIDYLPISQMHTMQWLGAGIMLAVAAAIVTFIIVWGRKRLL</sequence>
<evidence type="ECO:0000256" key="1">
    <source>
        <dbReference type="SAM" id="MobiDB-lite"/>
    </source>
</evidence>
<protein>
    <submittedName>
        <fullName evidence="3">Transmembrane transport protein</fullName>
    </submittedName>
</protein>
<feature type="transmembrane region" description="Helical" evidence="2">
    <location>
        <begin position="43"/>
        <end position="62"/>
    </location>
</feature>
<dbReference type="OrthoDB" id="3579673at2"/>
<dbReference type="PANTHER" id="PTHR43471">
    <property type="entry name" value="ABC TRANSPORTER PERMEASE"/>
    <property type="match status" value="1"/>
</dbReference>
<feature type="transmembrane region" description="Helical" evidence="2">
    <location>
        <begin position="183"/>
        <end position="202"/>
    </location>
</feature>
<keyword evidence="2 3" id="KW-0812">Transmembrane</keyword>
<dbReference type="EMBL" id="POUC01000034">
    <property type="protein sequence ID" value="PNG22788.1"/>
    <property type="molecule type" value="Genomic_DNA"/>
</dbReference>
<feature type="region of interest" description="Disordered" evidence="1">
    <location>
        <begin position="1"/>
        <end position="23"/>
    </location>
</feature>
<evidence type="ECO:0000313" key="4">
    <source>
        <dbReference type="Proteomes" id="UP000235943"/>
    </source>
</evidence>
<evidence type="ECO:0000313" key="3">
    <source>
        <dbReference type="EMBL" id="PNG22788.1"/>
    </source>
</evidence>
<feature type="transmembrane region" description="Helical" evidence="2">
    <location>
        <begin position="97"/>
        <end position="115"/>
    </location>
</feature>
<feature type="transmembrane region" description="Helical" evidence="2">
    <location>
        <begin position="209"/>
        <end position="227"/>
    </location>
</feature>
<name>A0A2N8TUX1_9ACTN</name>
<dbReference type="Proteomes" id="UP000235943">
    <property type="component" value="Unassembled WGS sequence"/>
</dbReference>
<keyword evidence="2" id="KW-1133">Transmembrane helix</keyword>
<keyword evidence="2" id="KW-0472">Membrane</keyword>
<feature type="transmembrane region" description="Helical" evidence="2">
    <location>
        <begin position="141"/>
        <end position="163"/>
    </location>
</feature>
<dbReference type="AlphaFoldDB" id="A0A2N8TUX1"/>
<organism evidence="3 4">
    <name type="scientific">Streptomyces cahuitamycinicus</name>
    <dbReference type="NCBI Taxonomy" id="2070367"/>
    <lineage>
        <taxon>Bacteria</taxon>
        <taxon>Bacillati</taxon>
        <taxon>Actinomycetota</taxon>
        <taxon>Actinomycetes</taxon>
        <taxon>Kitasatosporales</taxon>
        <taxon>Streptomycetaceae</taxon>
        <taxon>Streptomyces</taxon>
    </lineage>
</organism>
<proteinExistence type="predicted"/>
<reference evidence="3 4" key="1">
    <citation type="submission" date="2018-01" db="EMBL/GenBank/DDBJ databases">
        <title>Draft genome sequence of Streptomyces sp. 13K301.</title>
        <authorList>
            <person name="Sahin N."/>
            <person name="Saygin H."/>
            <person name="Ay H."/>
        </authorList>
    </citation>
    <scope>NUCLEOTIDE SEQUENCE [LARGE SCALE GENOMIC DNA]</scope>
    <source>
        <strain evidence="3 4">13K301</strain>
    </source>
</reference>
<comment type="caution">
    <text evidence="3">The sequence shown here is derived from an EMBL/GenBank/DDBJ whole genome shotgun (WGS) entry which is preliminary data.</text>
</comment>
<keyword evidence="4" id="KW-1185">Reference proteome</keyword>
<accession>A0A2N8TUX1</accession>
<dbReference type="RefSeq" id="WP_102908221.1">
    <property type="nucleotide sequence ID" value="NZ_POUC01000034.1"/>
</dbReference>
<evidence type="ECO:0000256" key="2">
    <source>
        <dbReference type="SAM" id="Phobius"/>
    </source>
</evidence>
<feature type="transmembrane region" description="Helical" evidence="2">
    <location>
        <begin position="318"/>
        <end position="338"/>
    </location>
</feature>
<gene>
    <name evidence="3" type="ORF">C1J00_07370</name>
</gene>